<accession>A0ACB8CGG1</accession>
<gene>
    <name evidence="1" type="ORF">HPB49_017208</name>
</gene>
<protein>
    <submittedName>
        <fullName evidence="1">Uncharacterized protein</fullName>
    </submittedName>
</protein>
<keyword evidence="2" id="KW-1185">Reference proteome</keyword>
<evidence type="ECO:0000313" key="2">
    <source>
        <dbReference type="Proteomes" id="UP000821865"/>
    </source>
</evidence>
<evidence type="ECO:0000313" key="1">
    <source>
        <dbReference type="EMBL" id="KAH7941767.1"/>
    </source>
</evidence>
<dbReference type="EMBL" id="CM023476">
    <property type="protein sequence ID" value="KAH7941767.1"/>
    <property type="molecule type" value="Genomic_DNA"/>
</dbReference>
<sequence>MPPPPLLTAEKSKTMFRCQRAVINGSPSQCVRLNVGGSLYVTTIHTLTKHDSMLSAMFSGWMEVPIDSEVSLDGTPLPLVSTLRIIGLFLQSNGKHTTLITLLTNTVHPADHSPNTPHCQPSPRHARTRPPPPEDKVNSLIRQAYKSAVSLPTSTSTARLLSMGVHNSLTELTEAHRTVQLLRLSRTRPGRALLSTLKLSPLTPLPSSLPVLSHVYSLLTINPLPKNINHEHHPSRRAARASALWRQYERQPAVAYVDATPYHRWHVPSARAQKKKNLPATRRPRFLSLSPKNLRILNSCSCHDPHRGMAEPKRGGFAGSGRKSTSSATSSASSKSSSVKPKGIVGRKQPRKYTASSTTGEASANPRSFVVYFLFIPLVLGGRVFERRWFEMEPVERCSKVNFTEEERNVLVDLVSKYSSVLECKQTDAVSVHAKKKAWEKLTEEFNCCHNVRPRTSKQLKKCWDNLKEKWRRAKAEDTREIFKTDADMQFENSWQWDLPHSQDEEPAIQCTVPQNGDPAQLAQRTPPAPSPPGVVPTADLPAVVLPAAVPRVPIACHERRTNASRPSCSRNDAVTSELGARLAAITKDARQKRKEHLLRMKLLREDHELRTKLARDEHNDRLQKREAEHAQQMENLKAKKVLLELKIKLLNKQNE</sequence>
<organism evidence="1 2">
    <name type="scientific">Dermacentor silvarum</name>
    <name type="common">Tick</name>
    <dbReference type="NCBI Taxonomy" id="543639"/>
    <lineage>
        <taxon>Eukaryota</taxon>
        <taxon>Metazoa</taxon>
        <taxon>Ecdysozoa</taxon>
        <taxon>Arthropoda</taxon>
        <taxon>Chelicerata</taxon>
        <taxon>Arachnida</taxon>
        <taxon>Acari</taxon>
        <taxon>Parasitiformes</taxon>
        <taxon>Ixodida</taxon>
        <taxon>Ixodoidea</taxon>
        <taxon>Ixodidae</taxon>
        <taxon>Rhipicephalinae</taxon>
        <taxon>Dermacentor</taxon>
    </lineage>
</organism>
<dbReference type="Proteomes" id="UP000821865">
    <property type="component" value="Chromosome 7"/>
</dbReference>
<name>A0ACB8CGG1_DERSI</name>
<proteinExistence type="predicted"/>
<comment type="caution">
    <text evidence="1">The sequence shown here is derived from an EMBL/GenBank/DDBJ whole genome shotgun (WGS) entry which is preliminary data.</text>
</comment>
<reference evidence="1" key="1">
    <citation type="submission" date="2020-05" db="EMBL/GenBank/DDBJ databases">
        <title>Large-scale comparative analyses of tick genomes elucidate their genetic diversity and vector capacities.</title>
        <authorList>
            <person name="Jia N."/>
            <person name="Wang J."/>
            <person name="Shi W."/>
            <person name="Du L."/>
            <person name="Sun Y."/>
            <person name="Zhan W."/>
            <person name="Jiang J."/>
            <person name="Wang Q."/>
            <person name="Zhang B."/>
            <person name="Ji P."/>
            <person name="Sakyi L.B."/>
            <person name="Cui X."/>
            <person name="Yuan T."/>
            <person name="Jiang B."/>
            <person name="Yang W."/>
            <person name="Lam T.T.-Y."/>
            <person name="Chang Q."/>
            <person name="Ding S."/>
            <person name="Wang X."/>
            <person name="Zhu J."/>
            <person name="Ruan X."/>
            <person name="Zhao L."/>
            <person name="Wei J."/>
            <person name="Que T."/>
            <person name="Du C."/>
            <person name="Cheng J."/>
            <person name="Dai P."/>
            <person name="Han X."/>
            <person name="Huang E."/>
            <person name="Gao Y."/>
            <person name="Liu J."/>
            <person name="Shao H."/>
            <person name="Ye R."/>
            <person name="Li L."/>
            <person name="Wei W."/>
            <person name="Wang X."/>
            <person name="Wang C."/>
            <person name="Yang T."/>
            <person name="Huo Q."/>
            <person name="Li W."/>
            <person name="Guo W."/>
            <person name="Chen H."/>
            <person name="Zhou L."/>
            <person name="Ni X."/>
            <person name="Tian J."/>
            <person name="Zhou Y."/>
            <person name="Sheng Y."/>
            <person name="Liu T."/>
            <person name="Pan Y."/>
            <person name="Xia L."/>
            <person name="Li J."/>
            <person name="Zhao F."/>
            <person name="Cao W."/>
        </authorList>
    </citation>
    <scope>NUCLEOTIDE SEQUENCE</scope>
    <source>
        <strain evidence="1">Dsil-2018</strain>
    </source>
</reference>